<evidence type="ECO:0000313" key="2">
    <source>
        <dbReference type="EMBL" id="ATB29194.1"/>
    </source>
</evidence>
<gene>
    <name evidence="2" type="ORF">MEBOL_002643</name>
</gene>
<evidence type="ECO:0000313" key="3">
    <source>
        <dbReference type="Proteomes" id="UP000217289"/>
    </source>
</evidence>
<reference evidence="2 3" key="1">
    <citation type="submission" date="2017-06" db="EMBL/GenBank/DDBJ databases">
        <authorList>
            <person name="Kim H.J."/>
            <person name="Triplett B.A."/>
        </authorList>
    </citation>
    <scope>NUCLEOTIDE SEQUENCE [LARGE SCALE GENOMIC DNA]</scope>
    <source>
        <strain evidence="2 3">DSM 14713</strain>
    </source>
</reference>
<organism evidence="2 3">
    <name type="scientific">Melittangium boletus DSM 14713</name>
    <dbReference type="NCBI Taxonomy" id="1294270"/>
    <lineage>
        <taxon>Bacteria</taxon>
        <taxon>Pseudomonadati</taxon>
        <taxon>Myxococcota</taxon>
        <taxon>Myxococcia</taxon>
        <taxon>Myxococcales</taxon>
        <taxon>Cystobacterineae</taxon>
        <taxon>Archangiaceae</taxon>
        <taxon>Melittangium</taxon>
    </lineage>
</organism>
<dbReference type="NCBIfam" id="NF038153">
    <property type="entry name" value="lant_leader_L1a"/>
    <property type="match status" value="1"/>
</dbReference>
<dbReference type="KEGG" id="mbd:MEBOL_002643"/>
<dbReference type="EMBL" id="CP022163">
    <property type="protein sequence ID" value="ATB29194.1"/>
    <property type="molecule type" value="Genomic_DNA"/>
</dbReference>
<protein>
    <submittedName>
        <fullName evidence="2">Uncharacterized protein</fullName>
    </submittedName>
</protein>
<sequence>MGGPTVWSTVNPDGPPNRTVVPMSSDKAGKKLRLHKETLVNLSDASLSQVAGGNGDSAGIICVFSILIICGDSIICSVLAGACENDNGDSSGGSSSNSGLR</sequence>
<name>A0A250IBG1_9BACT</name>
<dbReference type="InterPro" id="IPR058238">
    <property type="entry name" value="Lant_leader_dom"/>
</dbReference>
<proteinExistence type="predicted"/>
<accession>A0A250IBG1</accession>
<dbReference type="Proteomes" id="UP000217289">
    <property type="component" value="Chromosome"/>
</dbReference>
<feature type="compositionally biased region" description="Polar residues" evidence="1">
    <location>
        <begin position="1"/>
        <end position="11"/>
    </location>
</feature>
<dbReference type="AlphaFoldDB" id="A0A250IBG1"/>
<evidence type="ECO:0000256" key="1">
    <source>
        <dbReference type="SAM" id="MobiDB-lite"/>
    </source>
</evidence>
<keyword evidence="3" id="KW-1185">Reference proteome</keyword>
<feature type="region of interest" description="Disordered" evidence="1">
    <location>
        <begin position="1"/>
        <end position="23"/>
    </location>
</feature>